<protein>
    <recommendedName>
        <fullName evidence="3">Alpha/beta hydrolase</fullName>
    </recommendedName>
</protein>
<dbReference type="GeneID" id="95496244"/>
<sequence>MTERSPRRVHTRRPVRPTALAPDALTTVDLDKDGWLVSAATGRPVRADRLARYLAERLSPPSWATDIIVYVHGWRTGSRSAIRSAQRLLALMDRQHTARATLYPGLRERYAPWTVVVRWPSSSLITKGGYEKIRERAHAMSSGGTGYAPHVLGHLLGYLHAERGDPSDRTLRTRGGQYLHLVGHSFGGRFLCEAVIRAADTEQGGTLGWSTTVHPSRPFTVDTLTVFQMAAPTEAFESLFKRLRPGPVGHTSPVGGPLVFTHSRFDRATGFWHLLGERKPGIGHSGMRLSRAGAGLAPNDVWATRLLRADTPYPHTSLDHAFVNVDASWRYRSTRINPVGAHSDFYHPETAHLLLSLADHSRPASA</sequence>
<organism evidence="1 2">
    <name type="scientific">Streptomyces erythrochromogenes</name>
    <dbReference type="NCBI Taxonomy" id="285574"/>
    <lineage>
        <taxon>Bacteria</taxon>
        <taxon>Bacillati</taxon>
        <taxon>Actinomycetota</taxon>
        <taxon>Actinomycetes</taxon>
        <taxon>Kitasatosporales</taxon>
        <taxon>Streptomycetaceae</taxon>
        <taxon>Streptomyces</taxon>
    </lineage>
</organism>
<evidence type="ECO:0000313" key="1">
    <source>
        <dbReference type="EMBL" id="WUN78699.1"/>
    </source>
</evidence>
<gene>
    <name evidence="1" type="ORF">OHA91_09385</name>
</gene>
<dbReference type="RefSeq" id="WP_328739032.1">
    <property type="nucleotide sequence ID" value="NZ_CP108036.1"/>
</dbReference>
<reference evidence="1" key="1">
    <citation type="submission" date="2022-10" db="EMBL/GenBank/DDBJ databases">
        <title>The complete genomes of actinobacterial strains from the NBC collection.</title>
        <authorList>
            <person name="Joergensen T.S."/>
            <person name="Alvarez Arevalo M."/>
            <person name="Sterndorff E.B."/>
            <person name="Faurdal D."/>
            <person name="Vuksanovic O."/>
            <person name="Mourched A.-S."/>
            <person name="Charusanti P."/>
            <person name="Shaw S."/>
            <person name="Blin K."/>
            <person name="Weber T."/>
        </authorList>
    </citation>
    <scope>NUCLEOTIDE SEQUENCE</scope>
    <source>
        <strain evidence="1">NBC_00303</strain>
    </source>
</reference>
<dbReference type="SUPFAM" id="SSF53474">
    <property type="entry name" value="alpha/beta-Hydrolases"/>
    <property type="match status" value="1"/>
</dbReference>
<proteinExistence type="predicted"/>
<dbReference type="Proteomes" id="UP001432312">
    <property type="component" value="Chromosome"/>
</dbReference>
<keyword evidence="2" id="KW-1185">Reference proteome</keyword>
<name>A0ABZ1Q8S9_9ACTN</name>
<dbReference type="EMBL" id="CP108036">
    <property type="protein sequence ID" value="WUN78699.1"/>
    <property type="molecule type" value="Genomic_DNA"/>
</dbReference>
<accession>A0ABZ1Q8S9</accession>
<evidence type="ECO:0000313" key="2">
    <source>
        <dbReference type="Proteomes" id="UP001432312"/>
    </source>
</evidence>
<dbReference type="InterPro" id="IPR029058">
    <property type="entry name" value="AB_hydrolase_fold"/>
</dbReference>
<evidence type="ECO:0008006" key="3">
    <source>
        <dbReference type="Google" id="ProtNLM"/>
    </source>
</evidence>